<dbReference type="RefSeq" id="WP_248650634.1">
    <property type="nucleotide sequence ID" value="NZ_CP096659.1"/>
</dbReference>
<dbReference type="GeneID" id="73043921"/>
<dbReference type="EMBL" id="CP096659">
    <property type="protein sequence ID" value="UPV74589.1"/>
    <property type="molecule type" value="Genomic_DNA"/>
</dbReference>
<evidence type="ECO:0000256" key="1">
    <source>
        <dbReference type="SAM" id="MobiDB-lite"/>
    </source>
</evidence>
<protein>
    <submittedName>
        <fullName evidence="2">Uncharacterized protein</fullName>
    </submittedName>
</protein>
<dbReference type="SUPFAM" id="SSF88659">
    <property type="entry name" value="Sigma3 and sigma4 domains of RNA polymerase sigma factors"/>
    <property type="match status" value="1"/>
</dbReference>
<proteinExistence type="predicted"/>
<gene>
    <name evidence="2" type="ORF">M0R89_00625</name>
</gene>
<name>A0A8U0HUR7_9EURY</name>
<sequence length="313" mass="34699">MTAQNDTVQDENSTQTNEETYTLNVEVFPHKGAREKVIREATITVPDSAVEGYDLSDDMSELPGIGAKTVQTLGFIESGTVGEFAAWLSCMYKVSPLKKEALRTAELRLDDRYSIFNDDRIAVNVHEEDESDGSDESNETDEVSTDGGEQSDINDDQPTVGERYTDEDFHSVGYYLGTRSDNVAETYLDDQVSGQRDDPSNLEGDSFTHSLEDEESLSEYVATTHENWKYEDVSELGKAMLDADRLADADLLTRKQAEVYALREIAGFDRLKTSSLLQITESGVDNHLAAAREKIESAEETLDVLDDVSEGDA</sequence>
<reference evidence="2 3" key="1">
    <citation type="submission" date="2022-04" db="EMBL/GenBank/DDBJ databases">
        <title>Diverse halophilic archaea isolated from saline environments.</title>
        <authorList>
            <person name="Cui H.-L."/>
        </authorList>
    </citation>
    <scope>NUCLEOTIDE SEQUENCE [LARGE SCALE GENOMIC DNA]</scope>
    <source>
        <strain evidence="2 3">XZYJT49</strain>
    </source>
</reference>
<dbReference type="KEGG" id="halx:M0R89_00625"/>
<feature type="compositionally biased region" description="Acidic residues" evidence="1">
    <location>
        <begin position="127"/>
        <end position="144"/>
    </location>
</feature>
<dbReference type="AlphaFoldDB" id="A0A8U0HUR7"/>
<feature type="region of interest" description="Disordered" evidence="1">
    <location>
        <begin position="125"/>
        <end position="164"/>
    </location>
</feature>
<evidence type="ECO:0000313" key="3">
    <source>
        <dbReference type="Proteomes" id="UP000830729"/>
    </source>
</evidence>
<dbReference type="Proteomes" id="UP000830729">
    <property type="component" value="Chromosome"/>
</dbReference>
<organism evidence="2 3">
    <name type="scientific">Halorussus limi</name>
    <dbReference type="NCBI Taxonomy" id="2938695"/>
    <lineage>
        <taxon>Archaea</taxon>
        <taxon>Methanobacteriati</taxon>
        <taxon>Methanobacteriota</taxon>
        <taxon>Stenosarchaea group</taxon>
        <taxon>Halobacteria</taxon>
        <taxon>Halobacteriales</taxon>
        <taxon>Haladaptataceae</taxon>
        <taxon>Halorussus</taxon>
    </lineage>
</organism>
<accession>A0A8U0HUR7</accession>
<keyword evidence="3" id="KW-1185">Reference proteome</keyword>
<evidence type="ECO:0000313" key="2">
    <source>
        <dbReference type="EMBL" id="UPV74589.1"/>
    </source>
</evidence>
<dbReference type="InterPro" id="IPR013324">
    <property type="entry name" value="RNA_pol_sigma_r3/r4-like"/>
</dbReference>